<protein>
    <submittedName>
        <fullName evidence="1">Uncharacterized protein</fullName>
    </submittedName>
</protein>
<dbReference type="Proteomes" id="UP001153331">
    <property type="component" value="Unassembled WGS sequence"/>
</dbReference>
<comment type="caution">
    <text evidence="1">The sequence shown here is derived from an EMBL/GenBank/DDBJ whole genome shotgun (WGS) entry which is preliminary data.</text>
</comment>
<organism evidence="1 2">
    <name type="scientific">Boeremia exigua</name>
    <dbReference type="NCBI Taxonomy" id="749465"/>
    <lineage>
        <taxon>Eukaryota</taxon>
        <taxon>Fungi</taxon>
        <taxon>Dikarya</taxon>
        <taxon>Ascomycota</taxon>
        <taxon>Pezizomycotina</taxon>
        <taxon>Dothideomycetes</taxon>
        <taxon>Pleosporomycetidae</taxon>
        <taxon>Pleosporales</taxon>
        <taxon>Pleosporineae</taxon>
        <taxon>Didymellaceae</taxon>
        <taxon>Boeremia</taxon>
    </lineage>
</organism>
<gene>
    <name evidence="1" type="ORF">OPT61_g3126</name>
</gene>
<sequence>MVCAGDGQCPVCRKCAIGGRRCVRSTPTVRFIIASSGPNVGEIERLSEASGDIDNLQRRDARQDASSPISDGAASISNSILALASSHPTTALQNPDISMLFAHYITVLASWYDLNDPQQTFARAVPDAALKVPILFKAVIAFSACHLHKLHGTYDEIATTFHAACVSEILLSMEAPDTSLRSSNLAATCLLRSFELISGSLDLESHLLGAYSYAASDPIDFSESGILQVGAWNYLREEITVALIQRRGVRMGQIFDHHMHSHPEDILPSDFISYLLAKTINFCFNGSSQTLPLQERTVQWNSLRSDLMEWEAALPAVFAPFSRSSKAGNPFPSLWMLQPCHIAAQQYRAIVEMLLKLYDPCPEGGHLGIRSLDFAQEQALQVCGLAWTNTDEAARVNAFGPMAFCVGATMSADPSPQARLRRIAFKGCKRLLRVSVAELRSSEWSTNHLQDNLFQYARS</sequence>
<dbReference type="EMBL" id="JAPHNI010000154">
    <property type="protein sequence ID" value="KAJ8115164.1"/>
    <property type="molecule type" value="Genomic_DNA"/>
</dbReference>
<evidence type="ECO:0000313" key="1">
    <source>
        <dbReference type="EMBL" id="KAJ8115164.1"/>
    </source>
</evidence>
<name>A0ACC2IJ92_9PLEO</name>
<keyword evidence="2" id="KW-1185">Reference proteome</keyword>
<accession>A0ACC2IJ92</accession>
<proteinExistence type="predicted"/>
<evidence type="ECO:0000313" key="2">
    <source>
        <dbReference type="Proteomes" id="UP001153331"/>
    </source>
</evidence>
<reference evidence="1" key="1">
    <citation type="submission" date="2022-11" db="EMBL/GenBank/DDBJ databases">
        <title>Genome Sequence of Boeremia exigua.</title>
        <authorList>
            <person name="Buettner E."/>
        </authorList>
    </citation>
    <scope>NUCLEOTIDE SEQUENCE</scope>
    <source>
        <strain evidence="1">CU02</strain>
    </source>
</reference>